<gene>
    <name evidence="1" type="primary">Dmoj\GI26041</name>
    <name evidence="1" type="ORF">Dmoj_GI26041</name>
</gene>
<accession>A0A0Q9XMC2</accession>
<sequence length="26" mass="2867">MSVFTARISSLSLKIDIQSKKSIKSV</sequence>
<dbReference type="KEGG" id="dmo:Dmoj_GI26041"/>
<evidence type="ECO:0000313" key="1">
    <source>
        <dbReference type="EMBL" id="KRG05495.1"/>
    </source>
</evidence>
<organism evidence="1 2">
    <name type="scientific">Drosophila mojavensis</name>
    <name type="common">Fruit fly</name>
    <dbReference type="NCBI Taxonomy" id="7230"/>
    <lineage>
        <taxon>Eukaryota</taxon>
        <taxon>Metazoa</taxon>
        <taxon>Ecdysozoa</taxon>
        <taxon>Arthropoda</taxon>
        <taxon>Hexapoda</taxon>
        <taxon>Insecta</taxon>
        <taxon>Pterygota</taxon>
        <taxon>Neoptera</taxon>
        <taxon>Endopterygota</taxon>
        <taxon>Diptera</taxon>
        <taxon>Brachycera</taxon>
        <taxon>Muscomorpha</taxon>
        <taxon>Ephydroidea</taxon>
        <taxon>Drosophilidae</taxon>
        <taxon>Drosophila</taxon>
    </lineage>
</organism>
<evidence type="ECO:0000313" key="2">
    <source>
        <dbReference type="Proteomes" id="UP000009192"/>
    </source>
</evidence>
<name>A0A0Q9XMC2_DROMO</name>
<dbReference type="AlphaFoldDB" id="A0A0Q9XMC2"/>
<dbReference type="InParanoid" id="A0A0Q9XMC2"/>
<reference evidence="1 2" key="1">
    <citation type="journal article" date="2007" name="Nature">
        <title>Evolution of genes and genomes on the Drosophila phylogeny.</title>
        <authorList>
            <consortium name="Drosophila 12 Genomes Consortium"/>
            <person name="Clark A.G."/>
            <person name="Eisen M.B."/>
            <person name="Smith D.R."/>
            <person name="Bergman C.M."/>
            <person name="Oliver B."/>
            <person name="Markow T.A."/>
            <person name="Kaufman T.C."/>
            <person name="Kellis M."/>
            <person name="Gelbart W."/>
            <person name="Iyer V.N."/>
            <person name="Pollard D.A."/>
            <person name="Sackton T.B."/>
            <person name="Larracuente A.M."/>
            <person name="Singh N.D."/>
            <person name="Abad J.P."/>
            <person name="Abt D.N."/>
            <person name="Adryan B."/>
            <person name="Aguade M."/>
            <person name="Akashi H."/>
            <person name="Anderson W.W."/>
            <person name="Aquadro C.F."/>
            <person name="Ardell D.H."/>
            <person name="Arguello R."/>
            <person name="Artieri C.G."/>
            <person name="Barbash D.A."/>
            <person name="Barker D."/>
            <person name="Barsanti P."/>
            <person name="Batterham P."/>
            <person name="Batzoglou S."/>
            <person name="Begun D."/>
            <person name="Bhutkar A."/>
            <person name="Blanco E."/>
            <person name="Bosak S.A."/>
            <person name="Bradley R.K."/>
            <person name="Brand A.D."/>
            <person name="Brent M.R."/>
            <person name="Brooks A.N."/>
            <person name="Brown R.H."/>
            <person name="Butlin R.K."/>
            <person name="Caggese C."/>
            <person name="Calvi B.R."/>
            <person name="Bernardo de Carvalho A."/>
            <person name="Caspi A."/>
            <person name="Castrezana S."/>
            <person name="Celniker S.E."/>
            <person name="Chang J.L."/>
            <person name="Chapple C."/>
            <person name="Chatterji S."/>
            <person name="Chinwalla A."/>
            <person name="Civetta A."/>
            <person name="Clifton S.W."/>
            <person name="Comeron J.M."/>
            <person name="Costello J.C."/>
            <person name="Coyne J.A."/>
            <person name="Daub J."/>
            <person name="David R.G."/>
            <person name="Delcher A.L."/>
            <person name="Delehaunty K."/>
            <person name="Do C.B."/>
            <person name="Ebling H."/>
            <person name="Edwards K."/>
            <person name="Eickbush T."/>
            <person name="Evans J.D."/>
            <person name="Filipski A."/>
            <person name="Findeiss S."/>
            <person name="Freyhult E."/>
            <person name="Fulton L."/>
            <person name="Fulton R."/>
            <person name="Garcia A.C."/>
            <person name="Gardiner A."/>
            <person name="Garfield D.A."/>
            <person name="Garvin B.E."/>
            <person name="Gibson G."/>
            <person name="Gilbert D."/>
            <person name="Gnerre S."/>
            <person name="Godfrey J."/>
            <person name="Good R."/>
            <person name="Gotea V."/>
            <person name="Gravely B."/>
            <person name="Greenberg A.J."/>
            <person name="Griffiths-Jones S."/>
            <person name="Gross S."/>
            <person name="Guigo R."/>
            <person name="Gustafson E.A."/>
            <person name="Haerty W."/>
            <person name="Hahn M.W."/>
            <person name="Halligan D.L."/>
            <person name="Halpern A.L."/>
            <person name="Halter G.M."/>
            <person name="Han M.V."/>
            <person name="Heger A."/>
            <person name="Hillier L."/>
            <person name="Hinrichs A.S."/>
            <person name="Holmes I."/>
            <person name="Hoskins R.A."/>
            <person name="Hubisz M.J."/>
            <person name="Hultmark D."/>
            <person name="Huntley M.A."/>
            <person name="Jaffe D.B."/>
            <person name="Jagadeeshan S."/>
            <person name="Jeck W.R."/>
            <person name="Johnson J."/>
            <person name="Jones C.D."/>
            <person name="Jordan W.C."/>
            <person name="Karpen G.H."/>
            <person name="Kataoka E."/>
            <person name="Keightley P.D."/>
            <person name="Kheradpour P."/>
            <person name="Kirkness E.F."/>
            <person name="Koerich L.B."/>
            <person name="Kristiansen K."/>
            <person name="Kudrna D."/>
            <person name="Kulathinal R.J."/>
            <person name="Kumar S."/>
            <person name="Kwok R."/>
            <person name="Lander E."/>
            <person name="Langley C.H."/>
            <person name="Lapoint R."/>
            <person name="Lazzaro B.P."/>
            <person name="Lee S.J."/>
            <person name="Levesque L."/>
            <person name="Li R."/>
            <person name="Lin C.F."/>
            <person name="Lin M.F."/>
            <person name="Lindblad-Toh K."/>
            <person name="Llopart A."/>
            <person name="Long M."/>
            <person name="Low L."/>
            <person name="Lozovsky E."/>
            <person name="Lu J."/>
            <person name="Luo M."/>
            <person name="Machado C.A."/>
            <person name="Makalowski W."/>
            <person name="Marzo M."/>
            <person name="Matsuda M."/>
            <person name="Matzkin L."/>
            <person name="McAllister B."/>
            <person name="McBride C.S."/>
            <person name="McKernan B."/>
            <person name="McKernan K."/>
            <person name="Mendez-Lago M."/>
            <person name="Minx P."/>
            <person name="Mollenhauer M.U."/>
            <person name="Montooth K."/>
            <person name="Mount S.M."/>
            <person name="Mu X."/>
            <person name="Myers E."/>
            <person name="Negre B."/>
            <person name="Newfeld S."/>
            <person name="Nielsen R."/>
            <person name="Noor M.A."/>
            <person name="O'Grady P."/>
            <person name="Pachter L."/>
            <person name="Papaceit M."/>
            <person name="Parisi M.J."/>
            <person name="Parisi M."/>
            <person name="Parts L."/>
            <person name="Pedersen J.S."/>
            <person name="Pesole G."/>
            <person name="Phillippy A.M."/>
            <person name="Ponting C.P."/>
            <person name="Pop M."/>
            <person name="Porcelli D."/>
            <person name="Powell J.R."/>
            <person name="Prohaska S."/>
            <person name="Pruitt K."/>
            <person name="Puig M."/>
            <person name="Quesneville H."/>
            <person name="Ram K.R."/>
            <person name="Rand D."/>
            <person name="Rasmussen M.D."/>
            <person name="Reed L.K."/>
            <person name="Reenan R."/>
            <person name="Reily A."/>
            <person name="Remington K.A."/>
            <person name="Rieger T.T."/>
            <person name="Ritchie M.G."/>
            <person name="Robin C."/>
            <person name="Rogers Y.H."/>
            <person name="Rohde C."/>
            <person name="Rozas J."/>
            <person name="Rubenfield M.J."/>
            <person name="Ruiz A."/>
            <person name="Russo S."/>
            <person name="Salzberg S.L."/>
            <person name="Sanchez-Gracia A."/>
            <person name="Saranga D.J."/>
            <person name="Sato H."/>
            <person name="Schaeffer S.W."/>
            <person name="Schatz M.C."/>
            <person name="Schlenke T."/>
            <person name="Schwartz R."/>
            <person name="Segarra C."/>
            <person name="Singh R.S."/>
            <person name="Sirot L."/>
            <person name="Sirota M."/>
            <person name="Sisneros N.B."/>
            <person name="Smith C.D."/>
            <person name="Smith T.F."/>
            <person name="Spieth J."/>
            <person name="Stage D.E."/>
            <person name="Stark A."/>
            <person name="Stephan W."/>
            <person name="Strausberg R.L."/>
            <person name="Strempel S."/>
            <person name="Sturgill D."/>
            <person name="Sutton G."/>
            <person name="Sutton G.G."/>
            <person name="Tao W."/>
            <person name="Teichmann S."/>
            <person name="Tobari Y.N."/>
            <person name="Tomimura Y."/>
            <person name="Tsolas J.M."/>
            <person name="Valente V.L."/>
            <person name="Venter E."/>
            <person name="Venter J.C."/>
            <person name="Vicario S."/>
            <person name="Vieira F.G."/>
            <person name="Vilella A.J."/>
            <person name="Villasante A."/>
            <person name="Walenz B."/>
            <person name="Wang J."/>
            <person name="Wasserman M."/>
            <person name="Watts T."/>
            <person name="Wilson D."/>
            <person name="Wilson R.K."/>
            <person name="Wing R.A."/>
            <person name="Wolfner M.F."/>
            <person name="Wong A."/>
            <person name="Wong G.K."/>
            <person name="Wu C.I."/>
            <person name="Wu G."/>
            <person name="Yamamoto D."/>
            <person name="Yang H.P."/>
            <person name="Yang S.P."/>
            <person name="Yorke J.A."/>
            <person name="Yoshida K."/>
            <person name="Zdobnov E."/>
            <person name="Zhang P."/>
            <person name="Zhang Y."/>
            <person name="Zimin A.V."/>
            <person name="Baldwin J."/>
            <person name="Abdouelleil A."/>
            <person name="Abdulkadir J."/>
            <person name="Abebe A."/>
            <person name="Abera B."/>
            <person name="Abreu J."/>
            <person name="Acer S.C."/>
            <person name="Aftuck L."/>
            <person name="Alexander A."/>
            <person name="An P."/>
            <person name="Anderson E."/>
            <person name="Anderson S."/>
            <person name="Arachi H."/>
            <person name="Azer M."/>
            <person name="Bachantsang P."/>
            <person name="Barry A."/>
            <person name="Bayul T."/>
            <person name="Berlin A."/>
            <person name="Bessette D."/>
            <person name="Bloom T."/>
            <person name="Blye J."/>
            <person name="Boguslavskiy L."/>
            <person name="Bonnet C."/>
            <person name="Boukhgalter B."/>
            <person name="Bourzgui I."/>
            <person name="Brown A."/>
            <person name="Cahill P."/>
            <person name="Channer S."/>
            <person name="Cheshatsang Y."/>
            <person name="Chuda L."/>
            <person name="Citroen M."/>
            <person name="Collymore A."/>
            <person name="Cooke P."/>
            <person name="Costello M."/>
            <person name="D'Aco K."/>
            <person name="Daza R."/>
            <person name="De Haan G."/>
            <person name="DeGray S."/>
            <person name="DeMaso C."/>
            <person name="Dhargay N."/>
            <person name="Dooley K."/>
            <person name="Dooley E."/>
            <person name="Doricent M."/>
            <person name="Dorje P."/>
            <person name="Dorjee K."/>
            <person name="Dupes A."/>
            <person name="Elong R."/>
            <person name="Falk J."/>
            <person name="Farina A."/>
            <person name="Faro S."/>
            <person name="Ferguson D."/>
            <person name="Fisher S."/>
            <person name="Foley C.D."/>
            <person name="Franke A."/>
            <person name="Friedrich D."/>
            <person name="Gadbois L."/>
            <person name="Gearin G."/>
            <person name="Gearin C.R."/>
            <person name="Giannoukos G."/>
            <person name="Goode T."/>
            <person name="Graham J."/>
            <person name="Grandbois E."/>
            <person name="Grewal S."/>
            <person name="Gyaltsen K."/>
            <person name="Hafez N."/>
            <person name="Hagos B."/>
            <person name="Hall J."/>
            <person name="Henson C."/>
            <person name="Hollinger A."/>
            <person name="Honan T."/>
            <person name="Huard M.D."/>
            <person name="Hughes L."/>
            <person name="Hurhula B."/>
            <person name="Husby M.E."/>
            <person name="Kamat A."/>
            <person name="Kanga B."/>
            <person name="Kashin S."/>
            <person name="Khazanovich D."/>
            <person name="Kisner P."/>
            <person name="Lance K."/>
            <person name="Lara M."/>
            <person name="Lee W."/>
            <person name="Lennon N."/>
            <person name="Letendre F."/>
            <person name="LeVine R."/>
            <person name="Lipovsky A."/>
            <person name="Liu X."/>
            <person name="Liu J."/>
            <person name="Liu S."/>
            <person name="Lokyitsang T."/>
            <person name="Lokyitsang Y."/>
            <person name="Lubonja R."/>
            <person name="Lui A."/>
            <person name="MacDonald P."/>
            <person name="Magnisalis V."/>
            <person name="Maru K."/>
            <person name="Matthews C."/>
            <person name="McCusker W."/>
            <person name="McDonough S."/>
            <person name="Mehta T."/>
            <person name="Meldrim J."/>
            <person name="Meneus L."/>
            <person name="Mihai O."/>
            <person name="Mihalev A."/>
            <person name="Mihova T."/>
            <person name="Mittelman R."/>
            <person name="Mlenga V."/>
            <person name="Montmayeur A."/>
            <person name="Mulrain L."/>
            <person name="Navidi A."/>
            <person name="Naylor J."/>
            <person name="Negash T."/>
            <person name="Nguyen T."/>
            <person name="Nguyen N."/>
            <person name="Nicol R."/>
            <person name="Norbu C."/>
            <person name="Norbu N."/>
            <person name="Novod N."/>
            <person name="O'Neill B."/>
            <person name="Osman S."/>
            <person name="Markiewicz E."/>
            <person name="Oyono O.L."/>
            <person name="Patti C."/>
            <person name="Phunkhang P."/>
            <person name="Pierre F."/>
            <person name="Priest M."/>
            <person name="Raghuraman S."/>
            <person name="Rege F."/>
            <person name="Reyes R."/>
            <person name="Rise C."/>
            <person name="Rogov P."/>
            <person name="Ross K."/>
            <person name="Ryan E."/>
            <person name="Settipalli S."/>
            <person name="Shea T."/>
            <person name="Sherpa N."/>
            <person name="Shi L."/>
            <person name="Shih D."/>
            <person name="Sparrow T."/>
            <person name="Spaulding J."/>
            <person name="Stalker J."/>
            <person name="Stange-Thomann N."/>
            <person name="Stavropoulos S."/>
            <person name="Stone C."/>
            <person name="Strader C."/>
            <person name="Tesfaye S."/>
            <person name="Thomson T."/>
            <person name="Thoulutsang Y."/>
            <person name="Thoulutsang D."/>
            <person name="Topham K."/>
            <person name="Topping I."/>
            <person name="Tsamla T."/>
            <person name="Vassiliev H."/>
            <person name="Vo A."/>
            <person name="Wangchuk T."/>
            <person name="Wangdi T."/>
            <person name="Weiand M."/>
            <person name="Wilkinson J."/>
            <person name="Wilson A."/>
            <person name="Yadav S."/>
            <person name="Young G."/>
            <person name="Yu Q."/>
            <person name="Zembek L."/>
            <person name="Zhong D."/>
            <person name="Zimmer A."/>
            <person name="Zwirko Z."/>
            <person name="Jaffe D.B."/>
            <person name="Alvarez P."/>
            <person name="Brockman W."/>
            <person name="Butler J."/>
            <person name="Chin C."/>
            <person name="Gnerre S."/>
            <person name="Grabherr M."/>
            <person name="Kleber M."/>
            <person name="Mauceli E."/>
            <person name="MacCallum I."/>
        </authorList>
    </citation>
    <scope>NUCLEOTIDE SEQUENCE [LARGE SCALE GENOMIC DNA]</scope>
    <source>
        <strain evidence="2">Tucson 15081-1352.22</strain>
    </source>
</reference>
<proteinExistence type="predicted"/>
<dbReference type="EMBL" id="CH933808">
    <property type="protein sequence ID" value="KRG05495.1"/>
    <property type="molecule type" value="Genomic_DNA"/>
</dbReference>
<protein>
    <submittedName>
        <fullName evidence="1">Uncharacterized protein</fullName>
    </submittedName>
</protein>
<dbReference type="Proteomes" id="UP000009192">
    <property type="component" value="Unassembled WGS sequence"/>
</dbReference>
<keyword evidence="2" id="KW-1185">Reference proteome</keyword>